<dbReference type="RefSeq" id="WP_183315958.1">
    <property type="nucleotide sequence ID" value="NZ_JACIEN010000001.1"/>
</dbReference>
<keyword evidence="5 7" id="KW-0456">Lyase</keyword>
<evidence type="ECO:0000256" key="3">
    <source>
        <dbReference type="ARBA" id="ARBA00012575"/>
    </source>
</evidence>
<evidence type="ECO:0000313" key="10">
    <source>
        <dbReference type="Proteomes" id="UP000577362"/>
    </source>
</evidence>
<gene>
    <name evidence="7" type="primary">moaC</name>
    <name evidence="9" type="ORF">GGR16_001167</name>
</gene>
<evidence type="ECO:0000259" key="8">
    <source>
        <dbReference type="Pfam" id="PF01967"/>
    </source>
</evidence>
<dbReference type="InterPro" id="IPR047594">
    <property type="entry name" value="MoaC_bact/euk"/>
</dbReference>
<dbReference type="AlphaFoldDB" id="A0A840BRV6"/>
<feature type="domain" description="Molybdopterin cofactor biosynthesis C (MoaC)" evidence="8">
    <location>
        <begin position="15"/>
        <end position="150"/>
    </location>
</feature>
<dbReference type="CDD" id="cd01420">
    <property type="entry name" value="MoaC_PE"/>
    <property type="match status" value="1"/>
</dbReference>
<dbReference type="InterPro" id="IPR023045">
    <property type="entry name" value="MoaC"/>
</dbReference>
<comment type="pathway">
    <text evidence="2 7">Cofactor biosynthesis; molybdopterin biosynthesis.</text>
</comment>
<sequence>MTRLTHVDASGKANMVDVGDKAVTQRVAQAEGHVVMLPETLALIRSGEAKKGDVLATARIAGIMAAKRTHELIPLCHPLNLTKVKVDCTIDEALPGVRVTGEARVTGQTGVEMEALTAVSVACLTIYDMVKAADRAMRIEGIRLLAKSGGKSGDFRAGDRPDAEKTA</sequence>
<evidence type="ECO:0000256" key="2">
    <source>
        <dbReference type="ARBA" id="ARBA00005046"/>
    </source>
</evidence>
<dbReference type="NCBIfam" id="NF006870">
    <property type="entry name" value="PRK09364.1"/>
    <property type="match status" value="1"/>
</dbReference>
<comment type="function">
    <text evidence="6 7">Catalyzes the conversion of (8S)-3',8-cyclo-7,8-dihydroguanosine 5'-triphosphate to cyclic pyranopterin monophosphate (cPMP).</text>
</comment>
<feature type="active site" evidence="7">
    <location>
        <position position="128"/>
    </location>
</feature>
<protein>
    <recommendedName>
        <fullName evidence="3 7">Cyclic pyranopterin monophosphate synthase</fullName>
        <ecNumber evidence="3 7">4.6.1.17</ecNumber>
    </recommendedName>
    <alternativeName>
        <fullName evidence="7">Molybdenum cofactor biosynthesis protein C</fullName>
    </alternativeName>
</protein>
<keyword evidence="10" id="KW-1185">Reference proteome</keyword>
<accession>A0A840BRV6</accession>
<dbReference type="NCBIfam" id="TIGR00581">
    <property type="entry name" value="moaC"/>
    <property type="match status" value="1"/>
</dbReference>
<name>A0A840BRV6_9HYPH</name>
<comment type="subunit">
    <text evidence="7">Homohexamer; trimer of dimers.</text>
</comment>
<dbReference type="Pfam" id="PF01967">
    <property type="entry name" value="MoaC"/>
    <property type="match status" value="1"/>
</dbReference>
<dbReference type="Gene3D" id="3.30.70.640">
    <property type="entry name" value="Molybdopterin cofactor biosynthesis C (MoaC) domain"/>
    <property type="match status" value="1"/>
</dbReference>
<dbReference type="InterPro" id="IPR050105">
    <property type="entry name" value="MoCo_biosynth_MoaA/MoaC"/>
</dbReference>
<keyword evidence="4 7" id="KW-0501">Molybdenum cofactor biosynthesis</keyword>
<dbReference type="GO" id="GO:0061799">
    <property type="term" value="F:cyclic pyranopterin monophosphate synthase activity"/>
    <property type="evidence" value="ECO:0007669"/>
    <property type="project" value="UniProtKB-UniRule"/>
</dbReference>
<organism evidence="9 10">
    <name type="scientific">Chelatococcus caeni</name>
    <dbReference type="NCBI Taxonomy" id="1348468"/>
    <lineage>
        <taxon>Bacteria</taxon>
        <taxon>Pseudomonadati</taxon>
        <taxon>Pseudomonadota</taxon>
        <taxon>Alphaproteobacteria</taxon>
        <taxon>Hyphomicrobiales</taxon>
        <taxon>Chelatococcaceae</taxon>
        <taxon>Chelatococcus</taxon>
    </lineage>
</organism>
<evidence type="ECO:0000256" key="4">
    <source>
        <dbReference type="ARBA" id="ARBA00023150"/>
    </source>
</evidence>
<dbReference type="InterPro" id="IPR002820">
    <property type="entry name" value="Mopterin_CF_biosynth-C_dom"/>
</dbReference>
<dbReference type="HAMAP" id="MF_01224_B">
    <property type="entry name" value="MoaC_B"/>
    <property type="match status" value="1"/>
</dbReference>
<evidence type="ECO:0000256" key="7">
    <source>
        <dbReference type="HAMAP-Rule" id="MF_01224"/>
    </source>
</evidence>
<dbReference type="GO" id="GO:0006777">
    <property type="term" value="P:Mo-molybdopterin cofactor biosynthetic process"/>
    <property type="evidence" value="ECO:0007669"/>
    <property type="project" value="UniProtKB-UniRule"/>
</dbReference>
<comment type="similarity">
    <text evidence="7">Belongs to the MoaC family.</text>
</comment>
<comment type="caution">
    <text evidence="9">The sequence shown here is derived from an EMBL/GenBank/DDBJ whole genome shotgun (WGS) entry which is preliminary data.</text>
</comment>
<dbReference type="PANTHER" id="PTHR22960">
    <property type="entry name" value="MOLYBDOPTERIN COFACTOR SYNTHESIS PROTEIN A"/>
    <property type="match status" value="1"/>
</dbReference>
<dbReference type="UniPathway" id="UPA00344"/>
<proteinExistence type="inferred from homology"/>
<evidence type="ECO:0000313" key="9">
    <source>
        <dbReference type="EMBL" id="MBB4016161.1"/>
    </source>
</evidence>
<dbReference type="InterPro" id="IPR036522">
    <property type="entry name" value="MoaC_sf"/>
</dbReference>
<feature type="binding site" evidence="7">
    <location>
        <begin position="113"/>
        <end position="114"/>
    </location>
    <ligand>
        <name>substrate</name>
    </ligand>
</feature>
<dbReference type="EC" id="4.6.1.17" evidence="3 7"/>
<reference evidence="9 10" key="1">
    <citation type="submission" date="2020-08" db="EMBL/GenBank/DDBJ databases">
        <title>Genomic Encyclopedia of Type Strains, Phase IV (KMG-IV): sequencing the most valuable type-strain genomes for metagenomic binning, comparative biology and taxonomic classification.</title>
        <authorList>
            <person name="Goeker M."/>
        </authorList>
    </citation>
    <scope>NUCLEOTIDE SEQUENCE [LARGE SCALE GENOMIC DNA]</scope>
    <source>
        <strain evidence="9 10">DSM 103737</strain>
    </source>
</reference>
<dbReference type="Proteomes" id="UP000577362">
    <property type="component" value="Unassembled WGS sequence"/>
</dbReference>
<evidence type="ECO:0000256" key="6">
    <source>
        <dbReference type="ARBA" id="ARBA00055087"/>
    </source>
</evidence>
<evidence type="ECO:0000256" key="5">
    <source>
        <dbReference type="ARBA" id="ARBA00023239"/>
    </source>
</evidence>
<dbReference type="SUPFAM" id="SSF55040">
    <property type="entry name" value="Molybdenum cofactor biosynthesis protein C, MoaC"/>
    <property type="match status" value="1"/>
</dbReference>
<dbReference type="EMBL" id="JACIEN010000001">
    <property type="protein sequence ID" value="MBB4016161.1"/>
    <property type="molecule type" value="Genomic_DNA"/>
</dbReference>
<evidence type="ECO:0000256" key="1">
    <source>
        <dbReference type="ARBA" id="ARBA00001637"/>
    </source>
</evidence>
<feature type="binding site" evidence="7">
    <location>
        <begin position="75"/>
        <end position="77"/>
    </location>
    <ligand>
        <name>substrate</name>
    </ligand>
</feature>
<comment type="catalytic activity">
    <reaction evidence="1 7">
        <text>(8S)-3',8-cyclo-7,8-dihydroguanosine 5'-triphosphate = cyclic pyranopterin phosphate + diphosphate</text>
        <dbReference type="Rhea" id="RHEA:49580"/>
        <dbReference type="ChEBI" id="CHEBI:33019"/>
        <dbReference type="ChEBI" id="CHEBI:59648"/>
        <dbReference type="ChEBI" id="CHEBI:131766"/>
        <dbReference type="EC" id="4.6.1.17"/>
    </reaction>
</comment>